<sequence>MIPILYCNTFIEFYADNRGSPILDESVPPSKAMQCIPHGLSRDLRSNHHSILQDVFLAIEKEHITDISAREEAIFHSTNRHYLIERHEVSNFQRQILLRWLATAERIFGPFE</sequence>
<dbReference type="AlphaFoldDB" id="A0A0J6FC00"/>
<evidence type="ECO:0000313" key="1">
    <source>
        <dbReference type="EMBL" id="KMM66790.1"/>
    </source>
</evidence>
<reference evidence="2" key="3">
    <citation type="journal article" date="2010" name="Genome Res.">
        <title>Population genomic sequencing of Coccidioides fungi reveals recent hybridization and transposon control.</title>
        <authorList>
            <person name="Neafsey D.E."/>
            <person name="Barker B.M."/>
            <person name="Sharpton T.J."/>
            <person name="Stajich J.E."/>
            <person name="Park D.J."/>
            <person name="Whiston E."/>
            <person name="Hung C.-Y."/>
            <person name="McMahan C."/>
            <person name="White J."/>
            <person name="Sykes S."/>
            <person name="Heiman D."/>
            <person name="Young S."/>
            <person name="Zeng Q."/>
            <person name="Abouelleil A."/>
            <person name="Aftuck L."/>
            <person name="Bessette D."/>
            <person name="Brown A."/>
            <person name="FitzGerald M."/>
            <person name="Lui A."/>
            <person name="Macdonald J.P."/>
            <person name="Priest M."/>
            <person name="Orbach M.J."/>
            <person name="Galgiani J.N."/>
            <person name="Kirkland T.N."/>
            <person name="Cole G.T."/>
            <person name="Birren B.W."/>
            <person name="Henn M.R."/>
            <person name="Taylor J.W."/>
            <person name="Rounsley S.D."/>
        </authorList>
    </citation>
    <scope>NUCLEOTIDE SEQUENCE [LARGE SCALE GENOMIC DNA]</scope>
    <source>
        <strain evidence="2">RMSCC 3488</strain>
    </source>
</reference>
<dbReference type="EMBL" id="DS268110">
    <property type="protein sequence ID" value="KMM66790.1"/>
    <property type="molecule type" value="Genomic_DNA"/>
</dbReference>
<dbReference type="VEuPathDB" id="FungiDB:CPAG_03128"/>
<name>A0A0J6FC00_COCPO</name>
<proteinExistence type="predicted"/>
<gene>
    <name evidence="1" type="ORF">CPAG_03128</name>
</gene>
<dbReference type="Proteomes" id="UP000054567">
    <property type="component" value="Unassembled WGS sequence"/>
</dbReference>
<reference evidence="2" key="2">
    <citation type="journal article" date="2009" name="Genome Res.">
        <title>Comparative genomic analyses of the human fungal pathogens Coccidioides and their relatives.</title>
        <authorList>
            <person name="Sharpton T.J."/>
            <person name="Stajich J.E."/>
            <person name="Rounsley S.D."/>
            <person name="Gardner M.J."/>
            <person name="Wortman J.R."/>
            <person name="Jordar V.S."/>
            <person name="Maiti R."/>
            <person name="Kodira C.D."/>
            <person name="Neafsey D.E."/>
            <person name="Zeng Q."/>
            <person name="Hung C.-Y."/>
            <person name="McMahan C."/>
            <person name="Muszewska A."/>
            <person name="Grynberg M."/>
            <person name="Mandel M.A."/>
            <person name="Kellner E.M."/>
            <person name="Barker B.M."/>
            <person name="Galgiani J.N."/>
            <person name="Orbach M.J."/>
            <person name="Kirkland T.N."/>
            <person name="Cole G.T."/>
            <person name="Henn M.R."/>
            <person name="Birren B.W."/>
            <person name="Taylor J.W."/>
        </authorList>
    </citation>
    <scope>NUCLEOTIDE SEQUENCE [LARGE SCALE GENOMIC DNA]</scope>
    <source>
        <strain evidence="2">RMSCC 3488</strain>
    </source>
</reference>
<evidence type="ECO:0000313" key="2">
    <source>
        <dbReference type="Proteomes" id="UP000054567"/>
    </source>
</evidence>
<organism evidence="1 2">
    <name type="scientific">Coccidioides posadasii RMSCC 3488</name>
    <dbReference type="NCBI Taxonomy" id="454284"/>
    <lineage>
        <taxon>Eukaryota</taxon>
        <taxon>Fungi</taxon>
        <taxon>Dikarya</taxon>
        <taxon>Ascomycota</taxon>
        <taxon>Pezizomycotina</taxon>
        <taxon>Eurotiomycetes</taxon>
        <taxon>Eurotiomycetidae</taxon>
        <taxon>Onygenales</taxon>
        <taxon>Onygenaceae</taxon>
        <taxon>Coccidioides</taxon>
    </lineage>
</organism>
<protein>
    <submittedName>
        <fullName evidence="1">Uncharacterized protein</fullName>
    </submittedName>
</protein>
<reference evidence="1 2" key="1">
    <citation type="submission" date="2007-06" db="EMBL/GenBank/DDBJ databases">
        <title>The Genome Sequence of Coccidioides posadasii RMSCC_3488.</title>
        <authorList>
            <consortium name="Coccidioides Genome Resources Consortium"/>
            <consortium name="The Broad Institute Genome Sequencing Platform"/>
            <person name="Henn M.R."/>
            <person name="Sykes S."/>
            <person name="Young S."/>
            <person name="Jaffe D."/>
            <person name="Berlin A."/>
            <person name="Alvarez P."/>
            <person name="Butler J."/>
            <person name="Gnerre S."/>
            <person name="Grabherr M."/>
            <person name="Mauceli E."/>
            <person name="Brockman W."/>
            <person name="Kodira C."/>
            <person name="Alvarado L."/>
            <person name="Zeng Q."/>
            <person name="Crawford M."/>
            <person name="Antoine C."/>
            <person name="Devon K."/>
            <person name="Galgiani J."/>
            <person name="Orsborn K."/>
            <person name="Lewis M.L."/>
            <person name="Nusbaum C."/>
            <person name="Galagan J."/>
            <person name="Birren B."/>
        </authorList>
    </citation>
    <scope>NUCLEOTIDE SEQUENCE [LARGE SCALE GENOMIC DNA]</scope>
    <source>
        <strain evidence="1 2">RMSCC 3488</strain>
    </source>
</reference>
<accession>A0A0J6FC00</accession>